<dbReference type="AlphaFoldDB" id="A0A8J2JTQ7"/>
<feature type="compositionally biased region" description="Low complexity" evidence="1">
    <location>
        <begin position="110"/>
        <end position="123"/>
    </location>
</feature>
<evidence type="ECO:0000313" key="2">
    <source>
        <dbReference type="EMBL" id="CAG7724467.1"/>
    </source>
</evidence>
<name>A0A8J2JTQ7_9HEXA</name>
<dbReference type="EMBL" id="CAJVCH010109991">
    <property type="protein sequence ID" value="CAG7724467.1"/>
    <property type="molecule type" value="Genomic_DNA"/>
</dbReference>
<reference evidence="2" key="1">
    <citation type="submission" date="2021-06" db="EMBL/GenBank/DDBJ databases">
        <authorList>
            <person name="Hodson N. C."/>
            <person name="Mongue J. A."/>
            <person name="Jaron S. K."/>
        </authorList>
    </citation>
    <scope>NUCLEOTIDE SEQUENCE</scope>
</reference>
<feature type="region of interest" description="Disordered" evidence="1">
    <location>
        <begin position="24"/>
        <end position="49"/>
    </location>
</feature>
<evidence type="ECO:0000256" key="1">
    <source>
        <dbReference type="SAM" id="MobiDB-lite"/>
    </source>
</evidence>
<accession>A0A8J2JTQ7</accession>
<organism evidence="2 3">
    <name type="scientific">Allacma fusca</name>
    <dbReference type="NCBI Taxonomy" id="39272"/>
    <lineage>
        <taxon>Eukaryota</taxon>
        <taxon>Metazoa</taxon>
        <taxon>Ecdysozoa</taxon>
        <taxon>Arthropoda</taxon>
        <taxon>Hexapoda</taxon>
        <taxon>Collembola</taxon>
        <taxon>Symphypleona</taxon>
        <taxon>Sminthuridae</taxon>
        <taxon>Allacma</taxon>
    </lineage>
</organism>
<sequence>MPTGCCERLWVRVGTSTITDAKHQELNKTEKHLTPSALPETQEHNTETRSSQLVEEIVLVETLTSAVAVAVVLVEKTQGTRQSDIPETVAYYYYNLRETRETPAERRKSNIINNNNNNSYYYK</sequence>
<dbReference type="Proteomes" id="UP000708208">
    <property type="component" value="Unassembled WGS sequence"/>
</dbReference>
<feature type="compositionally biased region" description="Basic and acidic residues" evidence="1">
    <location>
        <begin position="24"/>
        <end position="33"/>
    </location>
</feature>
<feature type="region of interest" description="Disordered" evidence="1">
    <location>
        <begin position="103"/>
        <end position="123"/>
    </location>
</feature>
<keyword evidence="3" id="KW-1185">Reference proteome</keyword>
<comment type="caution">
    <text evidence="2">The sequence shown here is derived from an EMBL/GenBank/DDBJ whole genome shotgun (WGS) entry which is preliminary data.</text>
</comment>
<proteinExistence type="predicted"/>
<protein>
    <submittedName>
        <fullName evidence="2">Uncharacterized protein</fullName>
    </submittedName>
</protein>
<gene>
    <name evidence="2" type="ORF">AFUS01_LOCUS13490</name>
</gene>
<evidence type="ECO:0000313" key="3">
    <source>
        <dbReference type="Proteomes" id="UP000708208"/>
    </source>
</evidence>